<dbReference type="RefSeq" id="WP_078201779.1">
    <property type="nucleotide sequence ID" value="NZ_CP017759.1"/>
</dbReference>
<evidence type="ECO:0000313" key="1">
    <source>
        <dbReference type="EMBL" id="AQV99386.1"/>
    </source>
</evidence>
<name>A0A1U9V362_CUPNE</name>
<sequence length="68" mass="8117">MTKKRGKPEAPWWEDIWDTENYAKHEYWPGWRQLCAKILRAVEMKSLLDKERKLIRSGLHEALSSMSS</sequence>
<accession>A0A1U9V362</accession>
<organism evidence="1 2">
    <name type="scientific">Cupriavidus necator</name>
    <name type="common">Alcaligenes eutrophus</name>
    <name type="synonym">Ralstonia eutropha</name>
    <dbReference type="NCBI Taxonomy" id="106590"/>
    <lineage>
        <taxon>Bacteria</taxon>
        <taxon>Pseudomonadati</taxon>
        <taxon>Pseudomonadota</taxon>
        <taxon>Betaproteobacteria</taxon>
        <taxon>Burkholderiales</taxon>
        <taxon>Burkholderiaceae</taxon>
        <taxon>Cupriavidus</taxon>
    </lineage>
</organism>
<evidence type="ECO:0000313" key="2">
    <source>
        <dbReference type="Proteomes" id="UP000189627"/>
    </source>
</evidence>
<dbReference type="AlphaFoldDB" id="A0A1U9V362"/>
<dbReference type="Proteomes" id="UP000189627">
    <property type="component" value="Plasmid pENH92"/>
</dbReference>
<gene>
    <name evidence="1" type="ORF">BJN34_36540</name>
</gene>
<proteinExistence type="predicted"/>
<geneLocation type="plasmid" evidence="2">
    <name>penh92</name>
</geneLocation>
<dbReference type="KEGG" id="cuh:BJN34_36540"/>
<dbReference type="OrthoDB" id="8685865at2"/>
<keyword evidence="1" id="KW-0614">Plasmid</keyword>
<dbReference type="EMBL" id="CP017759">
    <property type="protein sequence ID" value="AQV99386.1"/>
    <property type="molecule type" value="Genomic_DNA"/>
</dbReference>
<reference evidence="2" key="1">
    <citation type="submission" date="2017-02" db="EMBL/GenBank/DDBJ databases">
        <title>Complete genome sequence of Cupriavidus necator strain NH9, a 3-chlorobenzoate degrader.</title>
        <authorList>
            <person name="Moriuchi R."/>
            <person name="Dohra H."/>
            <person name="Ogawa N."/>
        </authorList>
    </citation>
    <scope>NUCLEOTIDE SEQUENCE [LARGE SCALE GENOMIC DNA]</scope>
    <source>
        <strain evidence="2">NH9</strain>
        <plasmid evidence="2">penh92</plasmid>
    </source>
</reference>
<protein>
    <submittedName>
        <fullName evidence="1">Uncharacterized protein</fullName>
    </submittedName>
</protein>